<dbReference type="InterPro" id="IPR010976">
    <property type="entry name" value="B-phosphoglucomutase_hydrolase"/>
</dbReference>
<dbReference type="PRINTS" id="PR00413">
    <property type="entry name" value="HADHALOGNASE"/>
</dbReference>
<sequence length="204" mass="22798">MVEDLQYIDLERYQGLIFDMDGTLLDTMPAHLQAWSQTAQHFKFPFSHQWLHSLGGMPSFKIVAEINKQHHLGLDPQLVANFKMTVFSEIESYGEVIPCTHDVVNHFYGHKKMAVGTGSQRQSAIKLLTKSGLLDKFDAVVTASDVKNHKPNPDTFLQAASLLGLQANQCVVFEDTDLGKQAAHSGGMDCVMVENGRLVFYPYL</sequence>
<gene>
    <name evidence="2" type="ORF">L9X51_17720</name>
</gene>
<dbReference type="InterPro" id="IPR023214">
    <property type="entry name" value="HAD_sf"/>
</dbReference>
<dbReference type="GO" id="GO:0050308">
    <property type="term" value="F:sugar-phosphatase activity"/>
    <property type="evidence" value="ECO:0007669"/>
    <property type="project" value="TreeGrafter"/>
</dbReference>
<reference evidence="2" key="1">
    <citation type="submission" date="2022-02" db="EMBL/GenBank/DDBJ databases">
        <title>Emergence and expansion in Europe of a Vibrio aestuarianus clonal complex pathogenic for oysters.</title>
        <authorList>
            <person name="Mesnil A."/>
            <person name="Travers M.-A."/>
        </authorList>
    </citation>
    <scope>NUCLEOTIDE SEQUENCE</scope>
    <source>
        <strain evidence="2">19_064_15T1</strain>
    </source>
</reference>
<evidence type="ECO:0000313" key="3">
    <source>
        <dbReference type="Proteomes" id="UP001140978"/>
    </source>
</evidence>
<dbReference type="PANTHER" id="PTHR43481:SF4">
    <property type="entry name" value="GLYCEROL-1-PHOSPHATE PHOSPHOHYDROLASE 1-RELATED"/>
    <property type="match status" value="1"/>
</dbReference>
<dbReference type="NCBIfam" id="TIGR02009">
    <property type="entry name" value="PGMB-YQAB-SF"/>
    <property type="match status" value="1"/>
</dbReference>
<comment type="similarity">
    <text evidence="1">Belongs to the HAD-like hydrolase superfamily. CbbY/CbbZ/Gph/YieH family.</text>
</comment>
<dbReference type="Gene3D" id="1.10.150.240">
    <property type="entry name" value="Putative phosphatase, domain 2"/>
    <property type="match status" value="1"/>
</dbReference>
<keyword evidence="2" id="KW-0378">Hydrolase</keyword>
<accession>A0A9X4FHF6</accession>
<organism evidence="2 3">
    <name type="scientific">Vibrio aestuarianus</name>
    <dbReference type="NCBI Taxonomy" id="28171"/>
    <lineage>
        <taxon>Bacteria</taxon>
        <taxon>Pseudomonadati</taxon>
        <taxon>Pseudomonadota</taxon>
        <taxon>Gammaproteobacteria</taxon>
        <taxon>Vibrionales</taxon>
        <taxon>Vibrionaceae</taxon>
        <taxon>Vibrio</taxon>
    </lineage>
</organism>
<dbReference type="InterPro" id="IPR006439">
    <property type="entry name" value="HAD-SF_hydro_IA"/>
</dbReference>
<dbReference type="SFLD" id="SFLDS00003">
    <property type="entry name" value="Haloacid_Dehalogenase"/>
    <property type="match status" value="1"/>
</dbReference>
<dbReference type="InterPro" id="IPR036412">
    <property type="entry name" value="HAD-like_sf"/>
</dbReference>
<dbReference type="SFLD" id="SFLDG01129">
    <property type="entry name" value="C1.5:_HAD__Beta-PGM__Phosphata"/>
    <property type="match status" value="1"/>
</dbReference>
<dbReference type="InterPro" id="IPR023198">
    <property type="entry name" value="PGP-like_dom2"/>
</dbReference>
<dbReference type="SUPFAM" id="SSF56784">
    <property type="entry name" value="HAD-like"/>
    <property type="match status" value="1"/>
</dbReference>
<dbReference type="CDD" id="cd07505">
    <property type="entry name" value="HAD_BPGM-like"/>
    <property type="match status" value="1"/>
</dbReference>
<dbReference type="RefSeq" id="WP_171980408.1">
    <property type="nucleotide sequence ID" value="NZ_JAKNAX010000091.1"/>
</dbReference>
<dbReference type="Proteomes" id="UP001140978">
    <property type="component" value="Unassembled WGS sequence"/>
</dbReference>
<dbReference type="EMBL" id="JAKNAX010000091">
    <property type="protein sequence ID" value="MDE1348222.1"/>
    <property type="molecule type" value="Genomic_DNA"/>
</dbReference>
<dbReference type="InterPro" id="IPR041492">
    <property type="entry name" value="HAD_2"/>
</dbReference>
<proteinExistence type="inferred from homology"/>
<evidence type="ECO:0000313" key="2">
    <source>
        <dbReference type="EMBL" id="MDE1348222.1"/>
    </source>
</evidence>
<dbReference type="Gene3D" id="3.40.50.1000">
    <property type="entry name" value="HAD superfamily/HAD-like"/>
    <property type="match status" value="1"/>
</dbReference>
<dbReference type="AlphaFoldDB" id="A0A9X4FHF6"/>
<name>A0A9X4FHF6_9VIBR</name>
<dbReference type="NCBIfam" id="TIGR01509">
    <property type="entry name" value="HAD-SF-IA-v3"/>
    <property type="match status" value="1"/>
</dbReference>
<evidence type="ECO:0000256" key="1">
    <source>
        <dbReference type="ARBA" id="ARBA00006171"/>
    </source>
</evidence>
<dbReference type="Pfam" id="PF13419">
    <property type="entry name" value="HAD_2"/>
    <property type="match status" value="1"/>
</dbReference>
<protein>
    <submittedName>
        <fullName evidence="2">Beta-phosphoglucomutase family hydrolase</fullName>
    </submittedName>
</protein>
<dbReference type="InterPro" id="IPR051806">
    <property type="entry name" value="HAD-like_SPP"/>
</dbReference>
<comment type="caution">
    <text evidence="2">The sequence shown here is derived from an EMBL/GenBank/DDBJ whole genome shotgun (WGS) entry which is preliminary data.</text>
</comment>
<dbReference type="PANTHER" id="PTHR43481">
    <property type="entry name" value="FRUCTOSE-1-PHOSPHATE PHOSPHATASE"/>
    <property type="match status" value="1"/>
</dbReference>